<accession>A0ABY6H0H4</accession>
<evidence type="ECO:0000313" key="3">
    <source>
        <dbReference type="Proteomes" id="UP001163255"/>
    </source>
</evidence>
<dbReference type="Pfam" id="PF13470">
    <property type="entry name" value="PIN_3"/>
    <property type="match status" value="1"/>
</dbReference>
<dbReference type="Proteomes" id="UP001163255">
    <property type="component" value="Chromosome"/>
</dbReference>
<dbReference type="InterPro" id="IPR029060">
    <property type="entry name" value="PIN-like_dom_sf"/>
</dbReference>
<dbReference type="Gene3D" id="3.40.50.1010">
    <property type="entry name" value="5'-nuclease"/>
    <property type="match status" value="1"/>
</dbReference>
<gene>
    <name evidence="2" type="ORF">NX720_11800</name>
</gene>
<dbReference type="RefSeq" id="WP_262601307.1">
    <property type="nucleotide sequence ID" value="NZ_CP103300.1"/>
</dbReference>
<sequence length="138" mass="15242">MKILVDTNVILDVLFERKPFVNHSSVIMGKIERRTLGGMLCATTLTTIHYLACKSIGKKEGTGAIKKLLQIYEIAPVDHQILTFALNSGFKDYEDGVLHASAIKAGAVAIVTRNIKDFAVSELPVFTPEEFIFKSPDF</sequence>
<dbReference type="EMBL" id="CP103300">
    <property type="protein sequence ID" value="UYM18547.1"/>
    <property type="molecule type" value="Genomic_DNA"/>
</dbReference>
<proteinExistence type="predicted"/>
<evidence type="ECO:0000313" key="2">
    <source>
        <dbReference type="EMBL" id="UYM18547.1"/>
    </source>
</evidence>
<organism evidence="2 3">
    <name type="scientific">Endozoicomonas euniceicola</name>
    <dbReference type="NCBI Taxonomy" id="1234143"/>
    <lineage>
        <taxon>Bacteria</taxon>
        <taxon>Pseudomonadati</taxon>
        <taxon>Pseudomonadota</taxon>
        <taxon>Gammaproteobacteria</taxon>
        <taxon>Oceanospirillales</taxon>
        <taxon>Endozoicomonadaceae</taxon>
        <taxon>Endozoicomonas</taxon>
    </lineage>
</organism>
<reference evidence="2" key="1">
    <citation type="submission" date="2022-10" db="EMBL/GenBank/DDBJ databases">
        <title>Completed Genome Sequence of two octocoral isolated bacterium, Endozoicomonas euniceicola EF212T and Endozoicomonas gorgoniicola PS125T.</title>
        <authorList>
            <person name="Chiou Y.-J."/>
            <person name="Chen Y.-H."/>
        </authorList>
    </citation>
    <scope>NUCLEOTIDE SEQUENCE</scope>
    <source>
        <strain evidence="2">EF212</strain>
    </source>
</reference>
<protein>
    <submittedName>
        <fullName evidence="2">PIN domain-containing protein</fullName>
    </submittedName>
</protein>
<feature type="domain" description="PIN" evidence="1">
    <location>
        <begin position="2"/>
        <end position="116"/>
    </location>
</feature>
<name>A0ABY6H0H4_9GAMM</name>
<dbReference type="InterPro" id="IPR002716">
    <property type="entry name" value="PIN_dom"/>
</dbReference>
<keyword evidence="3" id="KW-1185">Reference proteome</keyword>
<evidence type="ECO:0000259" key="1">
    <source>
        <dbReference type="Pfam" id="PF13470"/>
    </source>
</evidence>
<dbReference type="SUPFAM" id="SSF88723">
    <property type="entry name" value="PIN domain-like"/>
    <property type="match status" value="1"/>
</dbReference>